<feature type="transmembrane region" description="Helical" evidence="1">
    <location>
        <begin position="123"/>
        <end position="141"/>
    </location>
</feature>
<dbReference type="InterPro" id="IPR005325">
    <property type="entry name" value="DUF308_memb"/>
</dbReference>
<dbReference type="PANTHER" id="PTHR34989">
    <property type="entry name" value="PROTEIN HDED"/>
    <property type="match status" value="1"/>
</dbReference>
<protein>
    <submittedName>
        <fullName evidence="2">DUF308 domain-containing protein</fullName>
    </submittedName>
</protein>
<proteinExistence type="predicted"/>
<name>A0A940IH89_9BACT</name>
<feature type="transmembrane region" description="Helical" evidence="1">
    <location>
        <begin position="12"/>
        <end position="30"/>
    </location>
</feature>
<organism evidence="2 3">
    <name type="scientific">Candidatus Cryptobacteroides gallistercoris</name>
    <dbReference type="NCBI Taxonomy" id="2840765"/>
    <lineage>
        <taxon>Bacteria</taxon>
        <taxon>Pseudomonadati</taxon>
        <taxon>Bacteroidota</taxon>
        <taxon>Bacteroidia</taxon>
        <taxon>Bacteroidales</taxon>
        <taxon>Candidatus Cryptobacteroides</taxon>
    </lineage>
</organism>
<dbReference type="PANTHER" id="PTHR34989:SF1">
    <property type="entry name" value="PROTEIN HDED"/>
    <property type="match status" value="1"/>
</dbReference>
<dbReference type="Proteomes" id="UP000771749">
    <property type="component" value="Unassembled WGS sequence"/>
</dbReference>
<evidence type="ECO:0000313" key="2">
    <source>
        <dbReference type="EMBL" id="MBO8454719.1"/>
    </source>
</evidence>
<feature type="transmembrane region" description="Helical" evidence="1">
    <location>
        <begin position="147"/>
        <end position="168"/>
    </location>
</feature>
<evidence type="ECO:0000256" key="1">
    <source>
        <dbReference type="SAM" id="Phobius"/>
    </source>
</evidence>
<reference evidence="2" key="1">
    <citation type="submission" date="2020-10" db="EMBL/GenBank/DDBJ databases">
        <authorList>
            <person name="Gilroy R."/>
        </authorList>
    </citation>
    <scope>NUCLEOTIDE SEQUENCE</scope>
    <source>
        <strain evidence="2">F1-3629</strain>
    </source>
</reference>
<keyword evidence="1" id="KW-0812">Transmembrane</keyword>
<dbReference type="GO" id="GO:0005886">
    <property type="term" value="C:plasma membrane"/>
    <property type="evidence" value="ECO:0007669"/>
    <property type="project" value="TreeGrafter"/>
</dbReference>
<dbReference type="InterPro" id="IPR052712">
    <property type="entry name" value="Acid_resist_chaperone_HdeD"/>
</dbReference>
<gene>
    <name evidence="2" type="ORF">IAC07_08375</name>
</gene>
<dbReference type="Pfam" id="PF03729">
    <property type="entry name" value="DUF308"/>
    <property type="match status" value="2"/>
</dbReference>
<reference evidence="2" key="2">
    <citation type="journal article" date="2021" name="PeerJ">
        <title>Extensive microbial diversity within the chicken gut microbiome revealed by metagenomics and culture.</title>
        <authorList>
            <person name="Gilroy R."/>
            <person name="Ravi A."/>
            <person name="Getino M."/>
            <person name="Pursley I."/>
            <person name="Horton D.L."/>
            <person name="Alikhan N.F."/>
            <person name="Baker D."/>
            <person name="Gharbi K."/>
            <person name="Hall N."/>
            <person name="Watson M."/>
            <person name="Adriaenssens E.M."/>
            <person name="Foster-Nyarko E."/>
            <person name="Jarju S."/>
            <person name="Secka A."/>
            <person name="Antonio M."/>
            <person name="Oren A."/>
            <person name="Chaudhuri R.R."/>
            <person name="La Ragione R."/>
            <person name="Hildebrand F."/>
            <person name="Pallen M.J."/>
        </authorList>
    </citation>
    <scope>NUCLEOTIDE SEQUENCE</scope>
    <source>
        <strain evidence="2">F1-3629</strain>
    </source>
</reference>
<keyword evidence="1" id="KW-1133">Transmembrane helix</keyword>
<feature type="transmembrane region" description="Helical" evidence="1">
    <location>
        <begin position="36"/>
        <end position="57"/>
    </location>
</feature>
<keyword evidence="1" id="KW-0472">Membrane</keyword>
<accession>A0A940IH89</accession>
<sequence>MITFGFRNRMSGVFRAVAAIVLGIIMVAMPSASLRILVQIVAAVLIASGLVSAVYGLANRRNGALSLMIFNSVVDVVLGVLMFCYPDFVAGFIIVVLGVALLLLGLLQIFTLVSASSFVRMGFWAYLFPVLCTAGGALIIFRPWNIGSALTLVAGIALLVYGVSELIASWKMRKAMKEYEIKFGEGAGAESGKDSPGDAFGDAVDVQYEKVEDSDKDDTAGDSRQDN</sequence>
<feature type="transmembrane region" description="Helical" evidence="1">
    <location>
        <begin position="89"/>
        <end position="111"/>
    </location>
</feature>
<dbReference type="AlphaFoldDB" id="A0A940IH89"/>
<evidence type="ECO:0000313" key="3">
    <source>
        <dbReference type="Proteomes" id="UP000771749"/>
    </source>
</evidence>
<comment type="caution">
    <text evidence="2">The sequence shown here is derived from an EMBL/GenBank/DDBJ whole genome shotgun (WGS) entry which is preliminary data.</text>
</comment>
<feature type="transmembrane region" description="Helical" evidence="1">
    <location>
        <begin position="64"/>
        <end position="83"/>
    </location>
</feature>
<dbReference type="EMBL" id="JADIMJ010000127">
    <property type="protein sequence ID" value="MBO8454719.1"/>
    <property type="molecule type" value="Genomic_DNA"/>
</dbReference>